<organism evidence="2 3">
    <name type="scientific">Nitrosospira multiformis</name>
    <dbReference type="NCBI Taxonomy" id="1231"/>
    <lineage>
        <taxon>Bacteria</taxon>
        <taxon>Pseudomonadati</taxon>
        <taxon>Pseudomonadota</taxon>
        <taxon>Betaproteobacteria</taxon>
        <taxon>Nitrosomonadales</taxon>
        <taxon>Nitrosomonadaceae</taxon>
        <taxon>Nitrosospira</taxon>
    </lineage>
</organism>
<evidence type="ECO:0000313" key="2">
    <source>
        <dbReference type="EMBL" id="SDQ80925.1"/>
    </source>
</evidence>
<gene>
    <name evidence="2" type="ORF">SAMN05216402_2377</name>
</gene>
<reference evidence="2 3" key="1">
    <citation type="submission" date="2016-10" db="EMBL/GenBank/DDBJ databases">
        <authorList>
            <person name="Varghese N."/>
            <person name="Submissions S."/>
        </authorList>
    </citation>
    <scope>NUCLEOTIDE SEQUENCE [LARGE SCALE GENOMIC DNA]</scope>
    <source>
        <strain evidence="2 3">Nl1</strain>
    </source>
</reference>
<name>A0ABY0TH05_9PROT</name>
<sequence length="644" mass="69888">MKISASAAKITAGTPLVARPDPSHTTWSRLEPLPTSDDVSESLQARVADPLWMLARQWQFNEFQGEDAGSPISAMLEMAGLPVTTLQHNTGAVAALALPPGASPVEAHVEHEQVLPVHPKLNAQAGQQLMRMLRAASLGTTVQALLDKYPATLAAPDDPVADTAGFVWNALLNQRAIDALALSGDLKDLGGSRPALEAFASDRGVPAGQIKAYCDLMERWALWLGELALDGTTPGASAYWEPQRLEYSFSLGAQGEGAPVRLLADEYTDGRLDWHTYTLGAATGAPAGPSDAFSVIPARPPMPATAHYLGMPADRYWEFEDGRVNFGMLGAAKSDLARLAVLEYALVFGNDWFVLPLTLPANALYRTTTFTVLDNFGIELPIPPAEWNMYEMSLAAGAPVERLSNTLYLCPKLDTLEGPPLEHVLMMRDEMANLVWGIEKRVQGTSGEPIDRKFESTRLSTTQTLRPPPDVSPVAGGALLQYRLQTPVAANWVPFLPVRKAGATPANWAIQLQRAVVTHYYQVTESRLSDPRNAGYSEFIARLRGNSFVETTPVQGGADNQLQGFMFHPRGSLLRLDPGAAVANDYLRVEEEEVPRDGIELKRSFNYARDAQGRGLLWIGRSKVTGRGEGSSGLKFDVVSRGKV</sequence>
<evidence type="ECO:0000256" key="1">
    <source>
        <dbReference type="SAM" id="MobiDB-lite"/>
    </source>
</evidence>
<dbReference type="RefSeq" id="WP_074632736.1">
    <property type="nucleotide sequence ID" value="NZ_FNKY01000001.1"/>
</dbReference>
<proteinExistence type="predicted"/>
<dbReference type="EMBL" id="FNKY01000001">
    <property type="protein sequence ID" value="SDQ80925.1"/>
    <property type="molecule type" value="Genomic_DNA"/>
</dbReference>
<evidence type="ECO:0000313" key="3">
    <source>
        <dbReference type="Proteomes" id="UP000183471"/>
    </source>
</evidence>
<feature type="region of interest" description="Disordered" evidence="1">
    <location>
        <begin position="14"/>
        <end position="36"/>
    </location>
</feature>
<accession>A0ABY0TH05</accession>
<dbReference type="Proteomes" id="UP000183471">
    <property type="component" value="Unassembled WGS sequence"/>
</dbReference>
<keyword evidence="3" id="KW-1185">Reference proteome</keyword>
<comment type="caution">
    <text evidence="2">The sequence shown here is derived from an EMBL/GenBank/DDBJ whole genome shotgun (WGS) entry which is preliminary data.</text>
</comment>
<protein>
    <submittedName>
        <fullName evidence="2">Uncharacterized protein</fullName>
    </submittedName>
</protein>